<dbReference type="EMBL" id="CM037025">
    <property type="protein sequence ID" value="KAH7661574.1"/>
    <property type="molecule type" value="Genomic_DNA"/>
</dbReference>
<reference evidence="2" key="1">
    <citation type="journal article" date="2022" name="Nat. Commun.">
        <title>Chromosome evolution and the genetic basis of agronomically important traits in greater yam.</title>
        <authorList>
            <person name="Bredeson J.V."/>
            <person name="Lyons J.B."/>
            <person name="Oniyinde I.O."/>
            <person name="Okereke N.R."/>
            <person name="Kolade O."/>
            <person name="Nnabue I."/>
            <person name="Nwadili C.O."/>
            <person name="Hribova E."/>
            <person name="Parker M."/>
            <person name="Nwogha J."/>
            <person name="Shu S."/>
            <person name="Carlson J."/>
            <person name="Kariba R."/>
            <person name="Muthemba S."/>
            <person name="Knop K."/>
            <person name="Barton G.J."/>
            <person name="Sherwood A.V."/>
            <person name="Lopez-Montes A."/>
            <person name="Asiedu R."/>
            <person name="Jamnadass R."/>
            <person name="Muchugi A."/>
            <person name="Goodstein D."/>
            <person name="Egesi C.N."/>
            <person name="Featherston J."/>
            <person name="Asfaw A."/>
            <person name="Simpson G.G."/>
            <person name="Dolezel J."/>
            <person name="Hendre P.S."/>
            <person name="Van Deynze A."/>
            <person name="Kumar P.L."/>
            <person name="Obidiegwu J.E."/>
            <person name="Bhattacharjee R."/>
            <person name="Rokhsar D.S."/>
        </authorList>
    </citation>
    <scope>NUCLEOTIDE SEQUENCE [LARGE SCALE GENOMIC DNA]</scope>
    <source>
        <strain evidence="2">cv. TDa95/00328</strain>
    </source>
</reference>
<protein>
    <submittedName>
        <fullName evidence="1">Uncharacterized protein</fullName>
    </submittedName>
</protein>
<accession>A0ACB7UMA0</accession>
<name>A0ACB7UMA0_DIOAL</name>
<proteinExistence type="predicted"/>
<evidence type="ECO:0000313" key="2">
    <source>
        <dbReference type="Proteomes" id="UP000827976"/>
    </source>
</evidence>
<organism evidence="1 2">
    <name type="scientific">Dioscorea alata</name>
    <name type="common">Purple yam</name>
    <dbReference type="NCBI Taxonomy" id="55571"/>
    <lineage>
        <taxon>Eukaryota</taxon>
        <taxon>Viridiplantae</taxon>
        <taxon>Streptophyta</taxon>
        <taxon>Embryophyta</taxon>
        <taxon>Tracheophyta</taxon>
        <taxon>Spermatophyta</taxon>
        <taxon>Magnoliopsida</taxon>
        <taxon>Liliopsida</taxon>
        <taxon>Dioscoreales</taxon>
        <taxon>Dioscoreaceae</taxon>
        <taxon>Dioscorea</taxon>
    </lineage>
</organism>
<keyword evidence="2" id="KW-1185">Reference proteome</keyword>
<gene>
    <name evidence="1" type="ORF">IHE45_15G073500</name>
</gene>
<sequence length="525" mass="59076">MVSLFPLAADVVNARFTFEALTAPTAGRLHFPAYDRFLKEMDKCIKYLQKQQIPTGVELAEDEFILHVEGTAKTQRVVRHIGTTSWPGRLTLTNKALYFEASGALSYENALKIDLMRTEAGHRLSATSTGPWGVPLFDKAITYESEQQPEPIILEFPEITSSTRRDHWLALIKEIVLLHHYISKFDVESPSKSWELHARTIFGILRLHAAREMLRISPPIPTNFLIFSLFDELPKGNHVLEDLFSSLKTTNGICTSNTTSVLKGLSMPCLIDSMIEIKEVLEKQLTEKADSLASLELSINQVREEAKEVRIAQATIEELKDEGISDSYLILMELLNPLKTALARLEGILAWDRPVVTIGALAVSLLVTYKEWFGFAIATFLMSVVGLMILARNNNLRDKCIKIPVPTSSEQMTMENLASAKHALDKFREVLQTTNITTLKFQSILVSRAPKHANMVMWVASGVAVVLMIVPLKFILMGLIMYLFCVTKTTSRIRKSISRDQGDRCLKEWWDSIPVAPVHIIRNTP</sequence>
<dbReference type="Proteomes" id="UP000827976">
    <property type="component" value="Chromosome 15"/>
</dbReference>
<comment type="caution">
    <text evidence="1">The sequence shown here is derived from an EMBL/GenBank/DDBJ whole genome shotgun (WGS) entry which is preliminary data.</text>
</comment>
<evidence type="ECO:0000313" key="1">
    <source>
        <dbReference type="EMBL" id="KAH7661574.1"/>
    </source>
</evidence>